<accession>A0ABP1DVH5</accession>
<gene>
    <name evidence="3" type="ORF">GFSPODELE1_LOCUS7915</name>
</gene>
<proteinExistence type="predicted"/>
<feature type="compositionally biased region" description="Polar residues" evidence="1">
    <location>
        <begin position="689"/>
        <end position="703"/>
    </location>
</feature>
<evidence type="ECO:0000256" key="1">
    <source>
        <dbReference type="SAM" id="MobiDB-lite"/>
    </source>
</evidence>
<keyword evidence="4" id="KW-1185">Reference proteome</keyword>
<sequence>MDPTYVPGRDPTPEEAAAFLEFTAEDLNVTKETSLYAPLCKVMQSALPEGTLVCKDTGDWPEGSDLPTSTSAVRTGDGPGRRKTDICFYEDDPVVLGATTVRWTTVTDTDRVANMARVIWAQMVAFLEAKVNVAAFGMGPDQDFLPTSVDATDIRGQMAEYAAEILVQQHRTHVFMIYVHKDRARLARFDRAGCVISDSFNLVTESKKLLNFVFRLGQMTRSERGYDDTVELASDMEVGLMKNHLPSSDDQTRMAAHIRDALATPGYPIHKVIAPGKEGEAAQHFLIGRLRAGSRYPTGRGTKGFIAFDLQKPRFVFIKDGWRLDSGQVSTEMHFYDRLAKNHVRNVPTVLCGGDIGTPIQQTITQSFLTSESTVKFSPRIHHRIVFEEIGIPLEEHNSSQELCKVVYDSILAHKDAYERAGSLHRDISGSNILIIPNDTEPRQSKGILIDWDLAKTIEQLKMLPTQYERSGTWYYLSALLLNYPKKPYELSDDLESFVHVINLQNLRFRKHDKTSNDGKLKFKLSKLLYDVYQESTIVDGFHVGSEYKLQQMQNGIPPYKLLEASSMLNLVTRLMEMCKEHYAALDLVDVEKNYGVKRTDISIEAPSYVPMDLPVPELDEPDLETQPLPLPPPPKRVLNTHKRIERIFATTLIEGRWVPKDKEQDQFLGLPYAGPRAETARGSCAPSGVTTGSKRQSNQAPEETSGVMKKRKTAEG</sequence>
<dbReference type="Proteomes" id="UP001497453">
    <property type="component" value="Chromosome 6"/>
</dbReference>
<dbReference type="InterPro" id="IPR040976">
    <property type="entry name" value="Pkinase_fungal"/>
</dbReference>
<feature type="region of interest" description="Disordered" evidence="1">
    <location>
        <begin position="674"/>
        <end position="717"/>
    </location>
</feature>
<dbReference type="SUPFAM" id="SSF56112">
    <property type="entry name" value="Protein kinase-like (PK-like)"/>
    <property type="match status" value="1"/>
</dbReference>
<dbReference type="InterPro" id="IPR011009">
    <property type="entry name" value="Kinase-like_dom_sf"/>
</dbReference>
<protein>
    <recommendedName>
        <fullName evidence="2">Fungal-type protein kinase domain-containing protein</fullName>
    </recommendedName>
</protein>
<dbReference type="PANTHER" id="PTHR38248:SF2">
    <property type="entry name" value="FUNK1 11"/>
    <property type="match status" value="1"/>
</dbReference>
<feature type="domain" description="Fungal-type protein kinase" evidence="2">
    <location>
        <begin position="155"/>
        <end position="502"/>
    </location>
</feature>
<dbReference type="Pfam" id="PF17667">
    <property type="entry name" value="Pkinase_fungal"/>
    <property type="match status" value="1"/>
</dbReference>
<feature type="region of interest" description="Disordered" evidence="1">
    <location>
        <begin position="59"/>
        <end position="79"/>
    </location>
</feature>
<evidence type="ECO:0000313" key="4">
    <source>
        <dbReference type="Proteomes" id="UP001497453"/>
    </source>
</evidence>
<organism evidence="3 4">
    <name type="scientific">Somion occarium</name>
    <dbReference type="NCBI Taxonomy" id="3059160"/>
    <lineage>
        <taxon>Eukaryota</taxon>
        <taxon>Fungi</taxon>
        <taxon>Dikarya</taxon>
        <taxon>Basidiomycota</taxon>
        <taxon>Agaricomycotina</taxon>
        <taxon>Agaricomycetes</taxon>
        <taxon>Polyporales</taxon>
        <taxon>Cerrenaceae</taxon>
        <taxon>Somion</taxon>
    </lineage>
</organism>
<evidence type="ECO:0000259" key="2">
    <source>
        <dbReference type="Pfam" id="PF17667"/>
    </source>
</evidence>
<dbReference type="PANTHER" id="PTHR38248">
    <property type="entry name" value="FUNK1 6"/>
    <property type="match status" value="1"/>
</dbReference>
<evidence type="ECO:0000313" key="3">
    <source>
        <dbReference type="EMBL" id="CAL1710619.1"/>
    </source>
</evidence>
<dbReference type="EMBL" id="OZ037949">
    <property type="protein sequence ID" value="CAL1710619.1"/>
    <property type="molecule type" value="Genomic_DNA"/>
</dbReference>
<reference evidence="4" key="1">
    <citation type="submission" date="2024-04" db="EMBL/GenBank/DDBJ databases">
        <authorList>
            <person name="Shaw F."/>
            <person name="Minotto A."/>
        </authorList>
    </citation>
    <scope>NUCLEOTIDE SEQUENCE [LARGE SCALE GENOMIC DNA]</scope>
</reference>
<name>A0ABP1DVH5_9APHY</name>
<dbReference type="Gene3D" id="1.10.510.10">
    <property type="entry name" value="Transferase(Phosphotransferase) domain 1"/>
    <property type="match status" value="1"/>
</dbReference>